<protein>
    <submittedName>
        <fullName evidence="12">Type VII secretion protein EccCa</fullName>
    </submittedName>
</protein>
<evidence type="ECO:0000313" key="13">
    <source>
        <dbReference type="Proteomes" id="UP000253741"/>
    </source>
</evidence>
<comment type="subcellular location">
    <subcellularLocation>
        <location evidence="1">Cell membrane</location>
        <topology evidence="1">Multi-pass membrane protein</topology>
    </subcellularLocation>
</comment>
<keyword evidence="5 9" id="KW-0547">Nucleotide-binding</keyword>
<keyword evidence="6 9" id="KW-0067">ATP-binding</keyword>
<dbReference type="InterPro" id="IPR003593">
    <property type="entry name" value="AAA+_ATPase"/>
</dbReference>
<organism evidence="12 13">
    <name type="scientific">Streptomyces corynorhini</name>
    <dbReference type="NCBI Taxonomy" id="2282652"/>
    <lineage>
        <taxon>Bacteria</taxon>
        <taxon>Bacillati</taxon>
        <taxon>Actinomycetota</taxon>
        <taxon>Actinomycetes</taxon>
        <taxon>Kitasatosporales</taxon>
        <taxon>Streptomycetaceae</taxon>
        <taxon>Streptomyces</taxon>
    </lineage>
</organism>
<dbReference type="RefSeq" id="WP_114623973.1">
    <property type="nucleotide sequence ID" value="NZ_QQNA01000092.1"/>
</dbReference>
<keyword evidence="4" id="KW-0677">Repeat</keyword>
<feature type="transmembrane region" description="Helical" evidence="10">
    <location>
        <begin position="65"/>
        <end position="83"/>
    </location>
</feature>
<reference evidence="12 13" key="1">
    <citation type="submission" date="2018-07" db="EMBL/GenBank/DDBJ databases">
        <title>Streptomyces species from bats.</title>
        <authorList>
            <person name="Dunlap C."/>
        </authorList>
    </citation>
    <scope>NUCLEOTIDE SEQUENCE [LARGE SCALE GENOMIC DNA]</scope>
    <source>
        <strain evidence="12 13">AC230</strain>
    </source>
</reference>
<dbReference type="InterPro" id="IPR023837">
    <property type="entry name" value="EccCb-like_Actinobacteria"/>
</dbReference>
<feature type="binding site" evidence="9">
    <location>
        <begin position="833"/>
        <end position="840"/>
    </location>
    <ligand>
        <name>ATP</name>
        <dbReference type="ChEBI" id="CHEBI:30616"/>
    </ligand>
</feature>
<dbReference type="GO" id="GO:0005524">
    <property type="term" value="F:ATP binding"/>
    <property type="evidence" value="ECO:0007669"/>
    <property type="project" value="UniProtKB-UniRule"/>
</dbReference>
<dbReference type="PANTHER" id="PTHR22683:SF1">
    <property type="entry name" value="TYPE VII SECRETION SYSTEM PROTEIN ESSC"/>
    <property type="match status" value="1"/>
</dbReference>
<dbReference type="EMBL" id="QQNA01000092">
    <property type="protein sequence ID" value="RDG37701.1"/>
    <property type="molecule type" value="Genomic_DNA"/>
</dbReference>
<evidence type="ECO:0000256" key="4">
    <source>
        <dbReference type="ARBA" id="ARBA00022737"/>
    </source>
</evidence>
<dbReference type="PROSITE" id="PS50901">
    <property type="entry name" value="FTSK"/>
    <property type="match status" value="3"/>
</dbReference>
<sequence length="1324" mass="143530">MSQIVVKRPPRALPAEVPAEHVQLQSPPELPRGQQEGAMMQLLPMLGMGGSVVFFFMTPNPIMRIMGMVMIASTVAMAIAMLVRHRRGSQGQLADMRRDYLKYLTQTRRAVLKTAHLQRDAQFYLHPSPEQLWALVAEGSRVWERRAADDDFGQVRIGLGSQQLATPLVAPETAPVDELEPLTAGAMQQFIRAHSTLDGLPMAVSLRAFYHLTVSGEPHSVRSTARAMVGSLVSTHSPEDLVVAVVAGREAAPRWEWAKWLPHAQGRGDGDGAGSRRLITTDVLELEELLAERLEGRPRFQGAGHPLLDQPHIVVVLDSQSVPPMSVFASAEGLQGVTVIEVVPGEAQGARGGLSVVVHPDALRLESGHGLVYDGVPDQLSEEAAEALARQLAPLRVASGGDDDEPLLANLDFTDLLNLGDAASVDVTRTWRPRSQAERLRVPIGVGEDGAPVMLDLKEAAQEGMGPHGLCVGATGSGKSELLRTLVLGLAVTHSSETLNFVLADFKGGATFAGMSQMPHVAAVITNLADDLTLVDRMGDSIRGELNRRQEMLRDAGNYANIHDYEKARAAGAPLQPVPSLVLVIDEFSELLTAMPDFIEMFVQIGRIGRSLGVHLLLASQRLEEGRLRGLETYLSYRVGLRTFSAAESRAAIGVPDAYQLPNVPGSGYLKFGTDEMVRFKAAYVSGVYRTGTRQGAAPGGSLPVDRRPVPFTAAPVPVRYVERAAGSRVPEGRPAEDDALADSVLDVIVRRLEGRGAEAHQVWLPPLDNPPAMDELLPGLAAVPGRGLTQPGFEGAGRLVVPLGVVDKPFEQRRDTLYRDFSGAAGHMQIVGGPQSGKSTLLRTIVSAFALTHTPQEVQFYGLDFGGGGLSSIAGLPHVGGVASRLDPERVRRTVAEVYGVLARREEYFRTAGIDSIATYRRLRARGDISVTEQPWGDVFLLVDGWGNFRTDYEGLEQAVTDMASRGLGYGIHVILTASRSMEVRANLKDQLMNRLELRLGDTMDSELDRRVAVNVPAGVPGRGLTPEKLHFMAAVPRIDSINSDSDLSEATAAMTQEVSRHWTAPGAPAVRLLPRELPAGDLPPGSAYPQRGVAFGIDENNLEPVFVNFEQDPFLLVFGESESGKSNLLRLLIKQLTERYEGDVCKLFVIDNRRALLDATPASHLAEYIPMSNNMEHHMDALADLMRRRAPSETVTAQELRDRSWWHGPTVYVVIDDYDLVSTSSGNPLAGLTELLPFARDVGVRFIIARSTAGAGRSAYESFMQRLQELGAQALILSGDPNEGAIFGNARPRPMPTGRGVFVSRRRGNPLVQTGLLPTEHH</sequence>
<name>A0A370B7X5_9ACTN</name>
<feature type="binding site" evidence="9">
    <location>
        <begin position="473"/>
        <end position="480"/>
    </location>
    <ligand>
        <name>ATP</name>
        <dbReference type="ChEBI" id="CHEBI:30616"/>
    </ligand>
</feature>
<dbReference type="InterPro" id="IPR027417">
    <property type="entry name" value="P-loop_NTPase"/>
</dbReference>
<dbReference type="Gene3D" id="3.40.50.300">
    <property type="entry name" value="P-loop containing nucleotide triphosphate hydrolases"/>
    <property type="match status" value="4"/>
</dbReference>
<dbReference type="GO" id="GO:0003677">
    <property type="term" value="F:DNA binding"/>
    <property type="evidence" value="ECO:0007669"/>
    <property type="project" value="InterPro"/>
</dbReference>
<evidence type="ECO:0000256" key="5">
    <source>
        <dbReference type="ARBA" id="ARBA00022741"/>
    </source>
</evidence>
<feature type="binding site" evidence="9">
    <location>
        <begin position="1121"/>
        <end position="1128"/>
    </location>
    <ligand>
        <name>ATP</name>
        <dbReference type="ChEBI" id="CHEBI:30616"/>
    </ligand>
</feature>
<accession>A0A370B7X5</accession>
<dbReference type="Pfam" id="PF01580">
    <property type="entry name" value="FtsK_SpoIIIE"/>
    <property type="match status" value="3"/>
</dbReference>
<dbReference type="InterPro" id="IPR002543">
    <property type="entry name" value="FtsK_dom"/>
</dbReference>
<dbReference type="NCBIfam" id="TIGR03924">
    <property type="entry name" value="T7SS_EccC_a"/>
    <property type="match status" value="1"/>
</dbReference>
<evidence type="ECO:0000256" key="7">
    <source>
        <dbReference type="ARBA" id="ARBA00022989"/>
    </source>
</evidence>
<evidence type="ECO:0000256" key="2">
    <source>
        <dbReference type="ARBA" id="ARBA00022475"/>
    </source>
</evidence>
<dbReference type="PANTHER" id="PTHR22683">
    <property type="entry name" value="SPORULATION PROTEIN RELATED"/>
    <property type="match status" value="1"/>
</dbReference>
<dbReference type="SUPFAM" id="SSF52540">
    <property type="entry name" value="P-loop containing nucleoside triphosphate hydrolases"/>
    <property type="match status" value="3"/>
</dbReference>
<evidence type="ECO:0000256" key="1">
    <source>
        <dbReference type="ARBA" id="ARBA00004651"/>
    </source>
</evidence>
<evidence type="ECO:0000256" key="3">
    <source>
        <dbReference type="ARBA" id="ARBA00022692"/>
    </source>
</evidence>
<keyword evidence="8 10" id="KW-0472">Membrane</keyword>
<evidence type="ECO:0000313" key="12">
    <source>
        <dbReference type="EMBL" id="RDG37701.1"/>
    </source>
</evidence>
<dbReference type="GO" id="GO:0005886">
    <property type="term" value="C:plasma membrane"/>
    <property type="evidence" value="ECO:0007669"/>
    <property type="project" value="UniProtKB-SubCell"/>
</dbReference>
<feature type="transmembrane region" description="Helical" evidence="10">
    <location>
        <begin position="38"/>
        <end position="58"/>
    </location>
</feature>
<proteinExistence type="predicted"/>
<evidence type="ECO:0000256" key="9">
    <source>
        <dbReference type="PROSITE-ProRule" id="PRU00289"/>
    </source>
</evidence>
<dbReference type="Proteomes" id="UP000253741">
    <property type="component" value="Unassembled WGS sequence"/>
</dbReference>
<evidence type="ECO:0000259" key="11">
    <source>
        <dbReference type="PROSITE" id="PS50901"/>
    </source>
</evidence>
<keyword evidence="13" id="KW-1185">Reference proteome</keyword>
<gene>
    <name evidence="12" type="primary">eccCa</name>
    <name evidence="12" type="ORF">DVH02_13110</name>
</gene>
<keyword evidence="3 10" id="KW-0812">Transmembrane</keyword>
<dbReference type="OrthoDB" id="9807790at2"/>
<dbReference type="NCBIfam" id="TIGR03925">
    <property type="entry name" value="T7SS_EccC_b"/>
    <property type="match status" value="1"/>
</dbReference>
<evidence type="ECO:0000256" key="8">
    <source>
        <dbReference type="ARBA" id="ARBA00023136"/>
    </source>
</evidence>
<evidence type="ECO:0000256" key="10">
    <source>
        <dbReference type="SAM" id="Phobius"/>
    </source>
</evidence>
<feature type="domain" description="FtsK" evidence="11">
    <location>
        <begin position="450"/>
        <end position="650"/>
    </location>
</feature>
<dbReference type="InterPro" id="IPR023836">
    <property type="entry name" value="EccCa-like_Actinobacteria"/>
</dbReference>
<comment type="caution">
    <text evidence="12">The sequence shown here is derived from an EMBL/GenBank/DDBJ whole genome shotgun (WGS) entry which is preliminary data.</text>
</comment>
<keyword evidence="2" id="KW-1003">Cell membrane</keyword>
<keyword evidence="7 10" id="KW-1133">Transmembrane helix</keyword>
<dbReference type="SMART" id="SM00382">
    <property type="entry name" value="AAA"/>
    <property type="match status" value="3"/>
</dbReference>
<dbReference type="InterPro" id="IPR050206">
    <property type="entry name" value="FtsK/SpoIIIE/SftA"/>
</dbReference>
<feature type="domain" description="FtsK" evidence="11">
    <location>
        <begin position="1104"/>
        <end position="1287"/>
    </location>
</feature>
<evidence type="ECO:0000256" key="6">
    <source>
        <dbReference type="ARBA" id="ARBA00022840"/>
    </source>
</evidence>
<feature type="domain" description="FtsK" evidence="11">
    <location>
        <begin position="815"/>
        <end position="1008"/>
    </location>
</feature>